<evidence type="ECO:0000256" key="2">
    <source>
        <dbReference type="SAM" id="Coils"/>
    </source>
</evidence>
<gene>
    <name evidence="3" type="ORF">CSLFYP84_01833</name>
</gene>
<dbReference type="Pfam" id="PF01076">
    <property type="entry name" value="Mob_Pre"/>
    <property type="match status" value="1"/>
</dbReference>
<proteinExistence type="inferred from homology"/>
<protein>
    <submittedName>
        <fullName evidence="3">Plasmid recombination enzyme</fullName>
    </submittedName>
</protein>
<dbReference type="NCBIfam" id="NF041497">
    <property type="entry name" value="MobV"/>
    <property type="match status" value="1"/>
</dbReference>
<organism evidence="3">
    <name type="scientific">Clostridium symbiosum</name>
    <name type="common">Bacteroides symbiosus</name>
    <dbReference type="NCBI Taxonomy" id="1512"/>
    <lineage>
        <taxon>Bacteria</taxon>
        <taxon>Bacillati</taxon>
        <taxon>Bacillota</taxon>
        <taxon>Clostridia</taxon>
        <taxon>Lachnospirales</taxon>
        <taxon>Lachnospiraceae</taxon>
        <taxon>Otoolea</taxon>
    </lineage>
</organism>
<dbReference type="Gene3D" id="3.30.930.30">
    <property type="match status" value="1"/>
</dbReference>
<sequence length="318" mass="36938">MVCQILRVATYKAGAINYIGWEEHRQKYTHKNSDIDESRSHLNLNNGMKNKSLYQAWKSRLEQLEIKLPVKKNQNVMEQMVITSSPEFFKDLGWDKNAAKNWTNRDIPTGIKKYFNDSLRFCHRYIGKENIISATIHFDESTPHMHVDFIPIITGKQKRKSVYEKDKDGKCVRDANGNAIRARDSHGKIIYDYVDEPPSINRTEFWFERGGRQSYRKLQDKFYKEVASHYGLERGEIGSSKEHKDQSKHKANILNKEIKAKQAEISTLNTLEKQSVQGLTTALQKNPNILGHINQALKIAIGEEPPHQKISYTREHNR</sequence>
<keyword evidence="2" id="KW-0175">Coiled coil</keyword>
<evidence type="ECO:0000256" key="1">
    <source>
        <dbReference type="ARBA" id="ARBA00010657"/>
    </source>
</evidence>
<dbReference type="InterPro" id="IPR001668">
    <property type="entry name" value="Mob_Pre"/>
</dbReference>
<dbReference type="CDD" id="cd17242">
    <property type="entry name" value="MobM_relaxase"/>
    <property type="match status" value="1"/>
</dbReference>
<reference evidence="3" key="1">
    <citation type="submission" date="2019-11" db="EMBL/GenBank/DDBJ databases">
        <authorList>
            <person name="Feng L."/>
        </authorList>
    </citation>
    <scope>NUCLEOTIDE SEQUENCE</scope>
    <source>
        <strain evidence="3">CsymbiosumLFYP84</strain>
    </source>
</reference>
<accession>A0A6N3DM23</accession>
<feature type="coiled-coil region" evidence="2">
    <location>
        <begin position="244"/>
        <end position="271"/>
    </location>
</feature>
<dbReference type="EMBL" id="CACRUA010000022">
    <property type="protein sequence ID" value="VYU30286.1"/>
    <property type="molecule type" value="Genomic_DNA"/>
</dbReference>
<name>A0A6N3DM23_CLOSY</name>
<comment type="similarity">
    <text evidence="1">Belongs to the plasmid mobilization pre family.</text>
</comment>
<dbReference type="GO" id="GO:0003677">
    <property type="term" value="F:DNA binding"/>
    <property type="evidence" value="ECO:0007669"/>
    <property type="project" value="InterPro"/>
</dbReference>
<dbReference type="AlphaFoldDB" id="A0A6N3DM23"/>
<dbReference type="GO" id="GO:0006310">
    <property type="term" value="P:DNA recombination"/>
    <property type="evidence" value="ECO:0007669"/>
    <property type="project" value="InterPro"/>
</dbReference>
<evidence type="ECO:0000313" key="3">
    <source>
        <dbReference type="EMBL" id="VYU30286.1"/>
    </source>
</evidence>
<dbReference type="RefSeq" id="WP_156684576.1">
    <property type="nucleotide sequence ID" value="NZ_CACRUA010000022.1"/>
</dbReference>